<dbReference type="Pfam" id="PF07714">
    <property type="entry name" value="PK_Tyr_Ser-Thr"/>
    <property type="match status" value="2"/>
</dbReference>
<dbReference type="Gene3D" id="1.10.510.10">
    <property type="entry name" value="Transferase(Phosphotransferase) domain 1"/>
    <property type="match status" value="1"/>
</dbReference>
<dbReference type="PROSITE" id="PS00108">
    <property type="entry name" value="PROTEIN_KINASE_ST"/>
    <property type="match status" value="1"/>
</dbReference>
<feature type="domain" description="PDEase" evidence="13">
    <location>
        <begin position="1117"/>
        <end position="1487"/>
    </location>
</feature>
<feature type="transmembrane region" description="Helical" evidence="11">
    <location>
        <begin position="49"/>
        <end position="69"/>
    </location>
</feature>
<proteinExistence type="inferred from homology"/>
<dbReference type="SMART" id="SM00220">
    <property type="entry name" value="S_TKc"/>
    <property type="match status" value="1"/>
</dbReference>
<dbReference type="InterPro" id="IPR023174">
    <property type="entry name" value="PDEase_CS"/>
</dbReference>
<dbReference type="PROSITE" id="PS00126">
    <property type="entry name" value="PDEASE_I_1"/>
    <property type="match status" value="1"/>
</dbReference>
<comment type="cofactor">
    <cofactor evidence="9">
        <name>a divalent metal cation</name>
        <dbReference type="ChEBI" id="CHEBI:60240"/>
    </cofactor>
    <text evidence="9">Binds 2 divalent metal cations per subunit. Site 1 may preferentially bind zinc ions, while site 2 has a preference for magnesium and/or manganese ions.</text>
</comment>
<dbReference type="Gene3D" id="1.10.1300.10">
    <property type="entry name" value="3'5'-cyclic nucleotide phosphodiesterase, catalytic domain"/>
    <property type="match status" value="1"/>
</dbReference>
<evidence type="ECO:0000259" key="13">
    <source>
        <dbReference type="PROSITE" id="PS51845"/>
    </source>
</evidence>
<gene>
    <name evidence="14" type="ORF">CEUSTIGMA_g5985.t1</name>
</gene>
<name>A0A250X646_9CHLO</name>
<evidence type="ECO:0000256" key="8">
    <source>
        <dbReference type="PROSITE-ProRule" id="PRU10141"/>
    </source>
</evidence>
<evidence type="ECO:0000256" key="5">
    <source>
        <dbReference type="ARBA" id="ARBA00022777"/>
    </source>
</evidence>
<dbReference type="GO" id="GO:0005524">
    <property type="term" value="F:ATP binding"/>
    <property type="evidence" value="ECO:0007669"/>
    <property type="project" value="UniProtKB-UniRule"/>
</dbReference>
<dbReference type="Proteomes" id="UP000232323">
    <property type="component" value="Unassembled WGS sequence"/>
</dbReference>
<comment type="similarity">
    <text evidence="9">Belongs to the cyclic nucleotide phosphodiesterase family.</text>
</comment>
<keyword evidence="7 8" id="KW-0067">ATP-binding</keyword>
<keyword evidence="3 9" id="KW-0479">Metal-binding</keyword>
<dbReference type="InterPro" id="IPR017441">
    <property type="entry name" value="Protein_kinase_ATP_BS"/>
</dbReference>
<evidence type="ECO:0000256" key="1">
    <source>
        <dbReference type="ARBA" id="ARBA00022527"/>
    </source>
</evidence>
<dbReference type="GO" id="GO:0004114">
    <property type="term" value="F:3',5'-cyclic-nucleotide phosphodiesterase activity"/>
    <property type="evidence" value="ECO:0007669"/>
    <property type="project" value="InterPro"/>
</dbReference>
<accession>A0A250X646</accession>
<dbReference type="GO" id="GO:0046872">
    <property type="term" value="F:metal ion binding"/>
    <property type="evidence" value="ECO:0007669"/>
    <property type="project" value="UniProtKB-KW"/>
</dbReference>
<keyword evidence="15" id="KW-1185">Reference proteome</keyword>
<dbReference type="Pfam" id="PF00233">
    <property type="entry name" value="PDEase_I"/>
    <property type="match status" value="1"/>
</dbReference>
<evidence type="ECO:0000256" key="7">
    <source>
        <dbReference type="ARBA" id="ARBA00022840"/>
    </source>
</evidence>
<dbReference type="OrthoDB" id="540454at2759"/>
<evidence type="ECO:0000256" key="4">
    <source>
        <dbReference type="ARBA" id="ARBA00022741"/>
    </source>
</evidence>
<feature type="region of interest" description="Disordered" evidence="10">
    <location>
        <begin position="1097"/>
        <end position="1118"/>
    </location>
</feature>
<evidence type="ECO:0000256" key="6">
    <source>
        <dbReference type="ARBA" id="ARBA00022801"/>
    </source>
</evidence>
<feature type="region of interest" description="Disordered" evidence="10">
    <location>
        <begin position="1046"/>
        <end position="1078"/>
    </location>
</feature>
<evidence type="ECO:0000313" key="15">
    <source>
        <dbReference type="Proteomes" id="UP000232323"/>
    </source>
</evidence>
<keyword evidence="11" id="KW-0472">Membrane</keyword>
<feature type="binding site" evidence="8">
    <location>
        <position position="520"/>
    </location>
    <ligand>
        <name>ATP</name>
        <dbReference type="ChEBI" id="CHEBI:30616"/>
    </ligand>
</feature>
<keyword evidence="2" id="KW-0808">Transferase</keyword>
<dbReference type="InterPro" id="IPR001245">
    <property type="entry name" value="Ser-Thr/Tyr_kinase_cat_dom"/>
</dbReference>
<keyword evidence="11" id="KW-0812">Transmembrane</keyword>
<feature type="domain" description="Protein kinase" evidence="12">
    <location>
        <begin position="493"/>
        <end position="848"/>
    </location>
</feature>
<keyword evidence="1" id="KW-0723">Serine/threonine-protein kinase</keyword>
<dbReference type="InterPro" id="IPR000719">
    <property type="entry name" value="Prot_kinase_dom"/>
</dbReference>
<dbReference type="GO" id="GO:0007165">
    <property type="term" value="P:signal transduction"/>
    <property type="evidence" value="ECO:0007669"/>
    <property type="project" value="InterPro"/>
</dbReference>
<evidence type="ECO:0000259" key="12">
    <source>
        <dbReference type="PROSITE" id="PS50011"/>
    </source>
</evidence>
<dbReference type="SUPFAM" id="SSF56112">
    <property type="entry name" value="Protein kinase-like (PK-like)"/>
    <property type="match status" value="1"/>
</dbReference>
<dbReference type="GO" id="GO:0004674">
    <property type="term" value="F:protein serine/threonine kinase activity"/>
    <property type="evidence" value="ECO:0007669"/>
    <property type="project" value="UniProtKB-KW"/>
</dbReference>
<keyword evidence="5" id="KW-0418">Kinase</keyword>
<reference evidence="14 15" key="1">
    <citation type="submission" date="2017-08" db="EMBL/GenBank/DDBJ databases">
        <title>Acidophilic green algal genome provides insights into adaptation to an acidic environment.</title>
        <authorList>
            <person name="Hirooka S."/>
            <person name="Hirose Y."/>
            <person name="Kanesaki Y."/>
            <person name="Higuchi S."/>
            <person name="Fujiwara T."/>
            <person name="Onuma R."/>
            <person name="Era A."/>
            <person name="Ohbayashi R."/>
            <person name="Uzuka A."/>
            <person name="Nozaki H."/>
            <person name="Yoshikawa H."/>
            <person name="Miyagishima S.Y."/>
        </authorList>
    </citation>
    <scope>NUCLEOTIDE SEQUENCE [LARGE SCALE GENOMIC DNA]</scope>
    <source>
        <strain evidence="14 15">NIES-2499</strain>
    </source>
</reference>
<keyword evidence="11" id="KW-1133">Transmembrane helix</keyword>
<feature type="compositionally biased region" description="Polar residues" evidence="10">
    <location>
        <begin position="1066"/>
        <end position="1078"/>
    </location>
</feature>
<dbReference type="EMBL" id="BEGY01000033">
    <property type="protein sequence ID" value="GAX78545.1"/>
    <property type="molecule type" value="Genomic_DNA"/>
</dbReference>
<evidence type="ECO:0000256" key="3">
    <source>
        <dbReference type="ARBA" id="ARBA00022723"/>
    </source>
</evidence>
<dbReference type="PROSITE" id="PS50011">
    <property type="entry name" value="PROTEIN_KINASE_DOM"/>
    <property type="match status" value="1"/>
</dbReference>
<dbReference type="Gene3D" id="3.30.200.20">
    <property type="entry name" value="Phosphorylase Kinase, domain 1"/>
    <property type="match status" value="1"/>
</dbReference>
<dbReference type="PANTHER" id="PTHR11347">
    <property type="entry name" value="CYCLIC NUCLEOTIDE PHOSPHODIESTERASE"/>
    <property type="match status" value="1"/>
</dbReference>
<dbReference type="InterPro" id="IPR036971">
    <property type="entry name" value="PDEase_catalytic_dom_sf"/>
</dbReference>
<dbReference type="InterPro" id="IPR008271">
    <property type="entry name" value="Ser/Thr_kinase_AS"/>
</dbReference>
<evidence type="ECO:0000256" key="10">
    <source>
        <dbReference type="SAM" id="MobiDB-lite"/>
    </source>
</evidence>
<comment type="caution">
    <text evidence="14">The sequence shown here is derived from an EMBL/GenBank/DDBJ whole genome shotgun (WGS) entry which is preliminary data.</text>
</comment>
<dbReference type="InterPro" id="IPR011009">
    <property type="entry name" value="Kinase-like_dom_sf"/>
</dbReference>
<evidence type="ECO:0000256" key="9">
    <source>
        <dbReference type="RuleBase" id="RU363067"/>
    </source>
</evidence>
<dbReference type="SUPFAM" id="SSF109604">
    <property type="entry name" value="HD-domain/PDEase-like"/>
    <property type="match status" value="1"/>
</dbReference>
<dbReference type="EC" id="3.1.4.-" evidence="9"/>
<keyword evidence="6 9" id="KW-0378">Hydrolase</keyword>
<evidence type="ECO:0000256" key="2">
    <source>
        <dbReference type="ARBA" id="ARBA00022679"/>
    </source>
</evidence>
<dbReference type="STRING" id="1157962.A0A250X646"/>
<dbReference type="PROSITE" id="PS51845">
    <property type="entry name" value="PDEASE_I_2"/>
    <property type="match status" value="1"/>
</dbReference>
<organism evidence="14 15">
    <name type="scientific">Chlamydomonas eustigma</name>
    <dbReference type="NCBI Taxonomy" id="1157962"/>
    <lineage>
        <taxon>Eukaryota</taxon>
        <taxon>Viridiplantae</taxon>
        <taxon>Chlorophyta</taxon>
        <taxon>core chlorophytes</taxon>
        <taxon>Chlorophyceae</taxon>
        <taxon>CS clade</taxon>
        <taxon>Chlamydomonadales</taxon>
        <taxon>Chlamydomonadaceae</taxon>
        <taxon>Chlamydomonas</taxon>
    </lineage>
</organism>
<evidence type="ECO:0000256" key="11">
    <source>
        <dbReference type="SAM" id="Phobius"/>
    </source>
</evidence>
<dbReference type="InterPro" id="IPR002073">
    <property type="entry name" value="PDEase_catalytic_dom"/>
</dbReference>
<protein>
    <recommendedName>
        <fullName evidence="9">Phosphodiesterase</fullName>
        <ecNumber evidence="9">3.1.4.-</ecNumber>
    </recommendedName>
</protein>
<dbReference type="PROSITE" id="PS00107">
    <property type="entry name" value="PROTEIN_KINASE_ATP"/>
    <property type="match status" value="1"/>
</dbReference>
<evidence type="ECO:0000313" key="14">
    <source>
        <dbReference type="EMBL" id="GAX78545.1"/>
    </source>
</evidence>
<feature type="compositionally biased region" description="Polar residues" evidence="10">
    <location>
        <begin position="1104"/>
        <end position="1118"/>
    </location>
</feature>
<sequence length="1490" mass="164283">MARDSKNFKGADLEDNEESVNRRENCRLLMTTFQKGLKATYKSICRQPLVLAVPLFVTALIISLGVWGITSASNTYSSSKRDSARSTASDVAVGFELQVQETFTPAVTINIMVEQYPEWNYWNSNFEGIAEELMSKVKSGSIFNIELQPFGQIRLIVPQRYRSSTKVGKDLLLYPVTRPEVLSSIATHQQQVHVFYLTPENFTAAIVRQPIYINGTSPNETFGYSFPGANYSTPQFPQNVSYPPSVPPGYPDGYAYNCSVCYNASTATQNSSRWWGFITLVINLEEIYSGPDSRFNRLLQQGFKYALNLPDAAFLNNGIYLSNPLTAGGGVVDASNAISVNISVPGQTWYLLVSVFEDNDHLDGWHPSWRTPLIVADVVVAMILGTLLFISLLMYQRSRELLLTTQATNKELEHATEALEVEKTRLDALVERQYGLLACLDASNSASGFPRSSNATTIRAAGGLSAGLIEDARRYVLDAQSRQQSTEQMMEQLEIYEQLGEGAFGKVHRGLWRGSEVAVKTLILPSNMPGSEKREKMAVMEAAISSSLVHPNIVTTYTYAIKPHAEEMDFVHGDFNSSENLLADKLLRRQMEHQQVGHDRGHNADQRHAMMPARPGFEGPLDATAGRCLSGSLTVVHSYEVRLILEYCDGGSLHDLLRGGGFRQGGKLCYSAVLETAADVAQAMVHMHAAGVLHSDLKAQNIMLKSSGSKGRGFVAKVADFGMSSQMNQAAKHLSSMFQGTVTHMAPEVLLHGRVSKAADVYAFGIFLWEIFTADEPYADVPRILLGHVITKEGKRPSFPANTPRVYVELAERCWSHHASERPTFAEIQVSLRSIMGTFHDITKQPFYLPTKAKTSSAQRRRSLLIRLTPPQQSAAALRKLEEVAGPEHMFKGEGPALALKMILPAVSSCNTSLLAEAILRPDGSRDMHGSQHGAMSGVEFLDTTAEMTLDLLDQILEGGEVNMFAVRKVRELIAGTGDRRLKQPLSMVGVVEPVRASAVGEQQLLTLTGSLYTLDQDVNHTTALSTLLSQTYDKAVAGCNVSDLSPETRVGKSEGASESPVYSAPQPSVSMRCSGTRSPTAGTSIMPVIAGKHLAASPATKGSGPSHNQARSSPITMLQSPSDKVCRVLSQIDQWKFDIFTLDEVTEGRSLSVVTYAVVHRCGLQQSMMLDDDKLAKFLHRLEDGYGQNPYHCRIHAADVVRSLYCLLIHGGVMDSTTWQEGWELTLLASILAAVIHDYDHRGVNNDFLIKTNDPLAVLYNDTSPMENHHLAASFLLLHGDALNFLHGMTTKLKAKLRKRIISLVMATDMKQHVILLSSFEAKIIAANLKRGMPRTSDAQKLLLQQGPMVSGNEELLTDSMSWHSGGHVPVMAMDEDFQDLVLKMSIKCADLSFMISSWDVHKEWVKRQEHEFLLQGDQERRLGLPVSPLMDRNKEGRLSRAQPGLFSVVGLPLFRAFSTSFPRTSPLLLQATDNYNRWLEISSSATAE</sequence>
<dbReference type="PRINTS" id="PR00109">
    <property type="entry name" value="TYRKINASE"/>
</dbReference>
<keyword evidence="4 8" id="KW-0547">Nucleotide-binding</keyword>